<evidence type="ECO:0000256" key="1">
    <source>
        <dbReference type="SAM" id="MobiDB-lite"/>
    </source>
</evidence>
<dbReference type="EMBL" id="JBEDUW010000005">
    <property type="protein sequence ID" value="KAK9926881.1"/>
    <property type="molecule type" value="Genomic_DNA"/>
</dbReference>
<dbReference type="InterPro" id="IPR053063">
    <property type="entry name" value="PWWP_domain_containing_PDP"/>
</dbReference>
<feature type="compositionally biased region" description="Basic and acidic residues" evidence="1">
    <location>
        <begin position="896"/>
        <end position="907"/>
    </location>
</feature>
<dbReference type="AlphaFoldDB" id="A0AAW1WQ42"/>
<dbReference type="PANTHER" id="PTHR42851:SF8">
    <property type="entry name" value="PWWP DOMAIN-CONTAINING PROTEIN"/>
    <property type="match status" value="1"/>
</dbReference>
<proteinExistence type="predicted"/>
<evidence type="ECO:0000259" key="2">
    <source>
        <dbReference type="PROSITE" id="PS50812"/>
    </source>
</evidence>
<feature type="compositionally biased region" description="Basic and acidic residues" evidence="1">
    <location>
        <begin position="200"/>
        <end position="211"/>
    </location>
</feature>
<dbReference type="PROSITE" id="PS50812">
    <property type="entry name" value="PWWP"/>
    <property type="match status" value="1"/>
</dbReference>
<feature type="region of interest" description="Disordered" evidence="1">
    <location>
        <begin position="892"/>
        <end position="912"/>
    </location>
</feature>
<dbReference type="InterPro" id="IPR000313">
    <property type="entry name" value="PWWP_dom"/>
</dbReference>
<keyword evidence="4" id="KW-1185">Reference proteome</keyword>
<dbReference type="CDD" id="cd05162">
    <property type="entry name" value="PWWP"/>
    <property type="match status" value="1"/>
</dbReference>
<evidence type="ECO:0000313" key="3">
    <source>
        <dbReference type="EMBL" id="KAK9926881.1"/>
    </source>
</evidence>
<feature type="domain" description="PWWP" evidence="2">
    <location>
        <begin position="374"/>
        <end position="435"/>
    </location>
</feature>
<comment type="caution">
    <text evidence="3">The sequence shown here is derived from an EMBL/GenBank/DDBJ whole genome shotgun (WGS) entry which is preliminary data.</text>
</comment>
<feature type="region of interest" description="Disordered" evidence="1">
    <location>
        <begin position="150"/>
        <end position="219"/>
    </location>
</feature>
<dbReference type="PANTHER" id="PTHR42851">
    <property type="entry name" value="ALDOLASE-RELATED"/>
    <property type="match status" value="1"/>
</dbReference>
<accession>A0AAW1WQ42</accession>
<dbReference type="Gene3D" id="2.30.30.140">
    <property type="match status" value="1"/>
</dbReference>
<feature type="region of interest" description="Disordered" evidence="1">
    <location>
        <begin position="846"/>
        <end position="871"/>
    </location>
</feature>
<name>A0AAW1WQ42_RUBAR</name>
<protein>
    <recommendedName>
        <fullName evidence="2">PWWP domain-containing protein</fullName>
    </recommendedName>
</protein>
<dbReference type="SUPFAM" id="SSF63748">
    <property type="entry name" value="Tudor/PWWP/MBT"/>
    <property type="match status" value="1"/>
</dbReference>
<organism evidence="3 4">
    <name type="scientific">Rubus argutus</name>
    <name type="common">Southern blackberry</name>
    <dbReference type="NCBI Taxonomy" id="59490"/>
    <lineage>
        <taxon>Eukaryota</taxon>
        <taxon>Viridiplantae</taxon>
        <taxon>Streptophyta</taxon>
        <taxon>Embryophyta</taxon>
        <taxon>Tracheophyta</taxon>
        <taxon>Spermatophyta</taxon>
        <taxon>Magnoliopsida</taxon>
        <taxon>eudicotyledons</taxon>
        <taxon>Gunneridae</taxon>
        <taxon>Pentapetalae</taxon>
        <taxon>rosids</taxon>
        <taxon>fabids</taxon>
        <taxon>Rosales</taxon>
        <taxon>Rosaceae</taxon>
        <taxon>Rosoideae</taxon>
        <taxon>Rosoideae incertae sedis</taxon>
        <taxon>Rubus</taxon>
    </lineage>
</organism>
<feature type="compositionally biased region" description="Basic residues" evidence="1">
    <location>
        <begin position="850"/>
        <end position="863"/>
    </location>
</feature>
<feature type="region of interest" description="Disordered" evidence="1">
    <location>
        <begin position="1011"/>
        <end position="1061"/>
    </location>
</feature>
<feature type="region of interest" description="Disordered" evidence="1">
    <location>
        <begin position="264"/>
        <end position="283"/>
    </location>
</feature>
<evidence type="ECO:0000313" key="4">
    <source>
        <dbReference type="Proteomes" id="UP001457282"/>
    </source>
</evidence>
<feature type="region of interest" description="Disordered" evidence="1">
    <location>
        <begin position="603"/>
        <end position="625"/>
    </location>
</feature>
<sequence length="1225" mass="132875">METPKTPETLEAQNSGGKTLEEASGFLDWSENCPGLEESFSNIFEDNGRRVDFGHNDVGLGTVEVATQVVELEEKITDVATQMVEPEERTLDGTKGEDLELGLDASISGVQKTCVNGVAVEEVYMVNSEVDVGDEAQMVSKLLQSEKENDFQKGSVELQSDGNLEGRGGSESEDGEVKKTVDDDVMNEDKALGSSMGVSQREDDGVEKNEDNTMGSSMGVSHREVDEVEKMLDDNGTYEDKALGSNMGGSQREDDEVEKMVDDNGTNEDKALGSNMGGSQREDDAVEKMVEDDGITEDKALGSNGIDSAVDTASNKLEASGDGISLFVDFTGPPPGFIVDMGSCPGIVSKKNAQEFGDDELEKGGDHQDYDFSVGDIVWVKTKIKTWWPGRIHDPVDASRYGMISDQEGCLLVGYFGMSHVAWCHPYQLRPFPEYFEQISGQSKARIFVGAVEKALEEFGGRVKLNMTCACMLKENRPSVGDAASKEGVPVPSHNSRELGEFSVTHFDSAKFLARLKSLAQAVSKVGILDFTVTQNQLSAFYSSTGHSQLPMHLLQETNDAEGGADGTLHQQTEDKVLQQEKNEENEVFVKVFGGGNADKNFISSSKSRKRKMKRDSEIEDGDHHVQSLKTSLMTSPTVKESNASSIGNGDGGIEGMIEIGAESRERKKSRYLSYPYINWGQKGLSAEGMASNIDGGLPLNFKCTGEKFWRKWYRRFTGVSNICGDSNLKNISSAELLSEFCSAAIDCQYPIENKAFDSVAWFISNFRISVFHDEPICETYSKNMAGEDEDKDAELCLLENSGQNETKSEPKKRNKKAVLKYSEGEDAANTPNIIQSPATAVLSVNGNLGKKKGRPKLGRSKTKSLSGMSDVNISLAPDGYLVQDSLAVGPLRPCDNPKQKKREKAEGASQANLQTWETVGIPDLNGNSVLPTVLVDDQRAVDHAASEGKVELDKRMGTEAASEHSKSNMTAGLVDVNGNNLQPGTLVVDLGIPVQALPCLDSNQVTGLLSAESKPAPKKRKRKQKAEAKHQADGIPDLNGNSAECLTAPSKPERKKRRRKGETLATALLLTFAPGIPMPSKDDLISTFCRFGPLKESETQLLKDPASAQVVFMESADAGEAFQSLEKNNPFGTNLISFKRFNLPSVSKVLATSLASQPTKRLLSPVQSPAKAPCLDVIRQNLQMMTSMLEKSGDTLSPEMRAKLECEIKGLLQKVSSTAGSSSA</sequence>
<dbReference type="Proteomes" id="UP001457282">
    <property type="component" value="Unassembled WGS sequence"/>
</dbReference>
<dbReference type="Pfam" id="PF00855">
    <property type="entry name" value="PWWP"/>
    <property type="match status" value="1"/>
</dbReference>
<feature type="compositionally biased region" description="Basic and acidic residues" evidence="1">
    <location>
        <begin position="175"/>
        <end position="191"/>
    </location>
</feature>
<gene>
    <name evidence="3" type="ORF">M0R45_024089</name>
</gene>
<reference evidence="3 4" key="1">
    <citation type="journal article" date="2023" name="G3 (Bethesda)">
        <title>A chromosome-length genome assembly and annotation of blackberry (Rubus argutus, cv. 'Hillquist').</title>
        <authorList>
            <person name="Bruna T."/>
            <person name="Aryal R."/>
            <person name="Dudchenko O."/>
            <person name="Sargent D.J."/>
            <person name="Mead D."/>
            <person name="Buti M."/>
            <person name="Cavallini A."/>
            <person name="Hytonen T."/>
            <person name="Andres J."/>
            <person name="Pham M."/>
            <person name="Weisz D."/>
            <person name="Mascagni F."/>
            <person name="Usai G."/>
            <person name="Natali L."/>
            <person name="Bassil N."/>
            <person name="Fernandez G.E."/>
            <person name="Lomsadze A."/>
            <person name="Armour M."/>
            <person name="Olukolu B."/>
            <person name="Poorten T."/>
            <person name="Britton C."/>
            <person name="Davik J."/>
            <person name="Ashrafi H."/>
            <person name="Aiden E.L."/>
            <person name="Borodovsky M."/>
            <person name="Worthington M."/>
        </authorList>
    </citation>
    <scope>NUCLEOTIDE SEQUENCE [LARGE SCALE GENOMIC DNA]</scope>
    <source>
        <strain evidence="3">PI 553951</strain>
    </source>
</reference>